<proteinExistence type="predicted"/>
<feature type="transmembrane region" description="Helical" evidence="1">
    <location>
        <begin position="706"/>
        <end position="727"/>
    </location>
</feature>
<gene>
    <name evidence="2" type="ORF">LTR24_008551</name>
</gene>
<dbReference type="PANTHER" id="PTHR37544:SF1">
    <property type="entry name" value="PHOSPHORIBOSYLAMINOIMIDAZOLE-SUCCINOCARBOXAMIDE SYNTHASE"/>
    <property type="match status" value="1"/>
</dbReference>
<keyword evidence="3" id="KW-1185">Reference proteome</keyword>
<feature type="transmembrane region" description="Helical" evidence="1">
    <location>
        <begin position="34"/>
        <end position="53"/>
    </location>
</feature>
<protein>
    <submittedName>
        <fullName evidence="2">Uncharacterized protein</fullName>
    </submittedName>
</protein>
<accession>A0ABR0JZN8</accession>
<comment type="caution">
    <text evidence="2">The sequence shown here is derived from an EMBL/GenBank/DDBJ whole genome shotgun (WGS) entry which is preliminary data.</text>
</comment>
<feature type="transmembrane region" description="Helical" evidence="1">
    <location>
        <begin position="766"/>
        <end position="787"/>
    </location>
</feature>
<dbReference type="InterPro" id="IPR021840">
    <property type="entry name" value="DUF3433"/>
</dbReference>
<keyword evidence="1" id="KW-1133">Transmembrane helix</keyword>
<evidence type="ECO:0000313" key="3">
    <source>
        <dbReference type="Proteomes" id="UP001345013"/>
    </source>
</evidence>
<sequence length="1377" mass="150933">MQAASGFDYDKPGLELVYRKITSMDGVPSKNRNVVRALQYVPTVIAILLGFAWKSMSSDFSLIMPWAAMSGRWVKASDSILLNYIDSLDVISVYTAIRHRHWALALVVACGLLSGATVPLANALSQEFLSTGHNTTETVFTKDKFVFNGSLAMPIGWRSVQPALDVASYAGERTEKNHYPYLTTWHAYPSFNTDGLEDTLIDVQVNSFSAKLSCEPIEYSGRYLQAGRNSSFVLEAQNNADCDLPISQTVIWPKNSSNIDSFSKNNQTDLFNVPPFTWSNITSCNAEDDFRWLMTSMAVEIPVNQTSITAANGTLRNNTGGWRNGSINVLTTGLICSPTYWSTPANITFNSTTGLIGSVPVLDQEAAEKISDVGVGLDVIHALLNYPTDPLSQIVFEAAATNDLSDTIPNSYDWSQFSDLQVMQKYGFLYLYNYALNGVALNGDDVSPMDPFSITFFSDQTAWKFFENITLMKETTENGFSQMLATQVSTAARAPDRTPIVGTLYRPSDLFYIRINILRPLQAVLGFLALVALVILCLATPYTLLNQDPASLDQVSRIIANSPDVHPLFANLGSLGNDMLHWQLKDTYCRLTRDNNDRLRLEFSKASHGGHDLPNLPIESHEMSDLGDSENAQQSTAGVAVEDILGDATSVRGHRFRPLALRIGSRIGILSVLGAVAIVAVLLLSWSRSKDGFQIDSSTETTAYDLVPTAILVIIGYSISSIEHAALTLSTYSQLVTNSARSGRAMVRRQVRDVSKVLFERQAAEWSFVSVSCLSLVIAFPVLKIMAGNMYYPSFGSVRTPATFSVNVSPIRLVNNLSQWVDISAAPLLLAPVSKDLSQRYAQTREIYVTFDRLGSLNFPVMDYNISSLLESGPQSTEHDKLEVQMESLNTSVTCSAAHDGDFALFATSCNETSGYEFQFQCISKTCESQYNLPMGAINVSTTILPSNRSAAQEIPYFGTTYPSKFDDSMTVILANFSGLSSSAVDFAKVTCDGKPIDRATLGENMPSIRAINCTRDINLVNANVTFSRLKAGSDVHANRSHDAGGREAIQRKFTVTLTVVVYSSTQTDWQPTAYDPTSVVFINETIASDTYPAPVLLPDGGQGVYHTGKELHPRLSALYFLSLLCQKQEIRSGNHLDLFEIETLKSTTAEVYQDYSQLALSLALGAIDLNDLTSRVPSNALPAPELRNVTNGLFTLYRPVVRQDFGFTISLVVLVVLVFCCVAFLSLLIPRSTLLPKAPGSIAAQMSMLAGSNLVSLLKAEMDRDAPSNGLFKQNKFGLGWWPVNDQNDDAGISTGIRGMRWGIDIGELVDDNRGLQARRRNLAGTVNRHLPSMLSSPLKARINAALGSSTTYASLPVVETDEGLSRYWEDTMGRK</sequence>
<dbReference type="EMBL" id="JAVRRG010000151">
    <property type="protein sequence ID" value="KAK5080351.1"/>
    <property type="molecule type" value="Genomic_DNA"/>
</dbReference>
<keyword evidence="1" id="KW-0472">Membrane</keyword>
<feature type="transmembrane region" description="Helical" evidence="1">
    <location>
        <begin position="667"/>
        <end position="686"/>
    </location>
</feature>
<reference evidence="2 3" key="1">
    <citation type="submission" date="2023-08" db="EMBL/GenBank/DDBJ databases">
        <title>Black Yeasts Isolated from many extreme environments.</title>
        <authorList>
            <person name="Coleine C."/>
            <person name="Stajich J.E."/>
            <person name="Selbmann L."/>
        </authorList>
    </citation>
    <scope>NUCLEOTIDE SEQUENCE [LARGE SCALE GENOMIC DNA]</scope>
    <source>
        <strain evidence="2 3">CCFEE 5885</strain>
    </source>
</reference>
<dbReference type="PANTHER" id="PTHR37544">
    <property type="entry name" value="SPRAY-RELATED"/>
    <property type="match status" value="1"/>
</dbReference>
<name>A0ABR0JZN8_9EURO</name>
<evidence type="ECO:0000313" key="2">
    <source>
        <dbReference type="EMBL" id="KAK5080351.1"/>
    </source>
</evidence>
<dbReference type="Proteomes" id="UP001345013">
    <property type="component" value="Unassembled WGS sequence"/>
</dbReference>
<feature type="transmembrane region" description="Helical" evidence="1">
    <location>
        <begin position="1206"/>
        <end position="1230"/>
    </location>
</feature>
<organism evidence="2 3">
    <name type="scientific">Lithohypha guttulata</name>
    <dbReference type="NCBI Taxonomy" id="1690604"/>
    <lineage>
        <taxon>Eukaryota</taxon>
        <taxon>Fungi</taxon>
        <taxon>Dikarya</taxon>
        <taxon>Ascomycota</taxon>
        <taxon>Pezizomycotina</taxon>
        <taxon>Eurotiomycetes</taxon>
        <taxon>Chaetothyriomycetidae</taxon>
        <taxon>Chaetothyriales</taxon>
        <taxon>Trichomeriaceae</taxon>
        <taxon>Lithohypha</taxon>
    </lineage>
</organism>
<evidence type="ECO:0000256" key="1">
    <source>
        <dbReference type="SAM" id="Phobius"/>
    </source>
</evidence>
<feature type="transmembrane region" description="Helical" evidence="1">
    <location>
        <begin position="523"/>
        <end position="545"/>
    </location>
</feature>
<keyword evidence="1" id="KW-0812">Transmembrane</keyword>
<feature type="transmembrane region" description="Helical" evidence="1">
    <location>
        <begin position="102"/>
        <end position="121"/>
    </location>
</feature>
<dbReference type="Pfam" id="PF11915">
    <property type="entry name" value="DUF3433"/>
    <property type="match status" value="1"/>
</dbReference>